<dbReference type="AlphaFoldDB" id="A0A9P5P7N2"/>
<name>A0A9P5P7N2_9AGAR</name>
<organism evidence="2 3">
    <name type="scientific">Rhodocollybia butyracea</name>
    <dbReference type="NCBI Taxonomy" id="206335"/>
    <lineage>
        <taxon>Eukaryota</taxon>
        <taxon>Fungi</taxon>
        <taxon>Dikarya</taxon>
        <taxon>Basidiomycota</taxon>
        <taxon>Agaricomycotina</taxon>
        <taxon>Agaricomycetes</taxon>
        <taxon>Agaricomycetidae</taxon>
        <taxon>Agaricales</taxon>
        <taxon>Marasmiineae</taxon>
        <taxon>Omphalotaceae</taxon>
        <taxon>Rhodocollybia</taxon>
    </lineage>
</organism>
<accession>A0A9P5P7N2</accession>
<comment type="caution">
    <text evidence="2">The sequence shown here is derived from an EMBL/GenBank/DDBJ whole genome shotgun (WGS) entry which is preliminary data.</text>
</comment>
<keyword evidence="1" id="KW-0812">Transmembrane</keyword>
<feature type="transmembrane region" description="Helical" evidence="1">
    <location>
        <begin position="385"/>
        <end position="404"/>
    </location>
</feature>
<proteinExistence type="predicted"/>
<evidence type="ECO:0000256" key="1">
    <source>
        <dbReference type="SAM" id="Phobius"/>
    </source>
</evidence>
<dbReference type="OrthoDB" id="3158487at2759"/>
<dbReference type="Proteomes" id="UP000772434">
    <property type="component" value="Unassembled WGS sequence"/>
</dbReference>
<reference evidence="2" key="1">
    <citation type="submission" date="2020-11" db="EMBL/GenBank/DDBJ databases">
        <authorList>
            <consortium name="DOE Joint Genome Institute"/>
            <person name="Ahrendt S."/>
            <person name="Riley R."/>
            <person name="Andreopoulos W."/>
            <person name="Labutti K."/>
            <person name="Pangilinan J."/>
            <person name="Ruiz-Duenas F.J."/>
            <person name="Barrasa J.M."/>
            <person name="Sanchez-Garcia M."/>
            <person name="Camarero S."/>
            <person name="Miyauchi S."/>
            <person name="Serrano A."/>
            <person name="Linde D."/>
            <person name="Babiker R."/>
            <person name="Drula E."/>
            <person name="Ayuso-Fernandez I."/>
            <person name="Pacheco R."/>
            <person name="Padilla G."/>
            <person name="Ferreira P."/>
            <person name="Barriuso J."/>
            <person name="Kellner H."/>
            <person name="Castanera R."/>
            <person name="Alfaro M."/>
            <person name="Ramirez L."/>
            <person name="Pisabarro A.G."/>
            <person name="Kuo A."/>
            <person name="Tritt A."/>
            <person name="Lipzen A."/>
            <person name="He G."/>
            <person name="Yan M."/>
            <person name="Ng V."/>
            <person name="Cullen D."/>
            <person name="Martin F."/>
            <person name="Rosso M.-N."/>
            <person name="Henrissat B."/>
            <person name="Hibbett D."/>
            <person name="Martinez A.T."/>
            <person name="Grigoriev I.V."/>
        </authorList>
    </citation>
    <scope>NUCLEOTIDE SEQUENCE</scope>
    <source>
        <strain evidence="2">AH 40177</strain>
    </source>
</reference>
<keyword evidence="3" id="KW-1185">Reference proteome</keyword>
<evidence type="ECO:0000313" key="2">
    <source>
        <dbReference type="EMBL" id="KAF9056890.1"/>
    </source>
</evidence>
<keyword evidence="1" id="KW-1133">Transmembrane helix</keyword>
<gene>
    <name evidence="2" type="ORF">BDP27DRAFT_1408512</name>
</gene>
<dbReference type="EMBL" id="JADNRY010000413">
    <property type="protein sequence ID" value="KAF9056890.1"/>
    <property type="molecule type" value="Genomic_DNA"/>
</dbReference>
<protein>
    <submittedName>
        <fullName evidence="2">Uncharacterized protein</fullName>
    </submittedName>
</protein>
<evidence type="ECO:0000313" key="3">
    <source>
        <dbReference type="Proteomes" id="UP000772434"/>
    </source>
</evidence>
<sequence length="503" mass="54902">MTTGSILFQSSGNGFILRFITLAAITQAITLTSVFIPGTLTVTESPPINTTLEIPTIDFNSVDPMASSVVAVETDTPPTLGFSGPSLRWSQLIARAAFSSAAPTWDPPAGCGLSCTYSFTYSAPAFNCTELSRKDIWPSGTNTSDSLLAFPLNSTDPNFPINEYFFYNASYAFLSPNISAQDLSFSTLDVIYMEGFNTTWNETLSLSNFPDPSQYNPRGVHCEYQNATYEATTTFTNNTQSSSTRVTQLHGYLPIGHDADGPYYGTNTTNMTLAFRSIAQVFSEIFNGNAFYMTNMSSFVMDSTDGLHTPLFSLTGNFYQGDSFMSSEYFFDLSPSLGGNLSFGIQSLLGNVTLAFVSEGTASTFVPASVFPDTTQYQYHAIKLVLIYGVVFGVSLFAVAYGLICLQSNGTTAIFDFEHIVEMTAESRELHASALSEEYWDYCFPPSTYSAGKMRIAARQPPNTSHPSATFFLSSCLLWSLCKNPTVIDNLVIMHRTPQDPSG</sequence>
<keyword evidence="1" id="KW-0472">Membrane</keyword>
<feature type="transmembrane region" description="Helical" evidence="1">
    <location>
        <begin position="15"/>
        <end position="36"/>
    </location>
</feature>